<dbReference type="AlphaFoldDB" id="A0A915JBW0"/>
<feature type="compositionally biased region" description="Polar residues" evidence="1">
    <location>
        <begin position="1"/>
        <end position="10"/>
    </location>
</feature>
<feature type="region of interest" description="Disordered" evidence="1">
    <location>
        <begin position="122"/>
        <end position="210"/>
    </location>
</feature>
<evidence type="ECO:0000313" key="3">
    <source>
        <dbReference type="WBParaSite" id="nRc.2.0.1.t23964-RA"/>
    </source>
</evidence>
<evidence type="ECO:0000256" key="1">
    <source>
        <dbReference type="SAM" id="MobiDB-lite"/>
    </source>
</evidence>
<evidence type="ECO:0000313" key="2">
    <source>
        <dbReference type="Proteomes" id="UP000887565"/>
    </source>
</evidence>
<sequence>MSSATVVTTDKSWEEPEKTRESGTPPPPHATGVGIHISRQSHIEPEYKDVPDYRLEREKQSYNLRIIDPKDETIRRPKQRKMKQRVLREFEQEKYTEDERKVQAAPLRNVVETTECIEECKKTEEVERRVKSSKNDATKHQRSRSSNGERFIDDGFGGNRKIVDKNGFRQQKITNSNLDADSDSNLDSDLHSNSDSDLDADLDSNLDSDS</sequence>
<name>A0A915JBW0_ROMCU</name>
<proteinExistence type="predicted"/>
<feature type="compositionally biased region" description="Basic and acidic residues" evidence="1">
    <location>
        <begin position="11"/>
        <end position="21"/>
    </location>
</feature>
<protein>
    <submittedName>
        <fullName evidence="3">Uncharacterized protein</fullName>
    </submittedName>
</protein>
<organism evidence="2 3">
    <name type="scientific">Romanomermis culicivorax</name>
    <name type="common">Nematode worm</name>
    <dbReference type="NCBI Taxonomy" id="13658"/>
    <lineage>
        <taxon>Eukaryota</taxon>
        <taxon>Metazoa</taxon>
        <taxon>Ecdysozoa</taxon>
        <taxon>Nematoda</taxon>
        <taxon>Enoplea</taxon>
        <taxon>Dorylaimia</taxon>
        <taxon>Mermithida</taxon>
        <taxon>Mermithoidea</taxon>
        <taxon>Mermithidae</taxon>
        <taxon>Romanomermis</taxon>
    </lineage>
</organism>
<feature type="region of interest" description="Disordered" evidence="1">
    <location>
        <begin position="1"/>
        <end position="38"/>
    </location>
</feature>
<accession>A0A915JBW0</accession>
<dbReference type="Proteomes" id="UP000887565">
    <property type="component" value="Unplaced"/>
</dbReference>
<dbReference type="WBParaSite" id="nRc.2.0.1.t23964-RA">
    <property type="protein sequence ID" value="nRc.2.0.1.t23964-RA"/>
    <property type="gene ID" value="nRc.2.0.1.g23964"/>
</dbReference>
<keyword evidence="2" id="KW-1185">Reference proteome</keyword>
<reference evidence="3" key="1">
    <citation type="submission" date="2022-11" db="UniProtKB">
        <authorList>
            <consortium name="WormBaseParasite"/>
        </authorList>
    </citation>
    <scope>IDENTIFICATION</scope>
</reference>
<feature type="compositionally biased region" description="Basic and acidic residues" evidence="1">
    <location>
        <begin position="122"/>
        <end position="139"/>
    </location>
</feature>
<feature type="compositionally biased region" description="Acidic residues" evidence="1">
    <location>
        <begin position="196"/>
        <end position="210"/>
    </location>
</feature>